<feature type="transmembrane region" description="Helical" evidence="6">
    <location>
        <begin position="353"/>
        <end position="375"/>
    </location>
</feature>
<comment type="subcellular location">
    <subcellularLocation>
        <location evidence="2">Cell membrane</location>
    </subcellularLocation>
    <subcellularLocation>
        <location evidence="1">Membrane</location>
        <topology evidence="1">Multi-pass membrane protein</topology>
    </subcellularLocation>
</comment>
<protein>
    <submittedName>
        <fullName evidence="7">Uncharacterized protein</fullName>
    </submittedName>
</protein>
<dbReference type="InterPro" id="IPR001958">
    <property type="entry name" value="Tet-R_TetA/multi-R_MdtG-like"/>
</dbReference>
<keyword evidence="4 6" id="KW-1133">Transmembrane helix</keyword>
<proteinExistence type="predicted"/>
<feature type="transmembrane region" description="Helical" evidence="6">
    <location>
        <begin position="416"/>
        <end position="439"/>
    </location>
</feature>
<evidence type="ECO:0000256" key="2">
    <source>
        <dbReference type="ARBA" id="ARBA00004236"/>
    </source>
</evidence>
<feature type="transmembrane region" description="Helical" evidence="6">
    <location>
        <begin position="296"/>
        <end position="316"/>
    </location>
</feature>
<comment type="caution">
    <text evidence="7">The sequence shown here is derived from an EMBL/GenBank/DDBJ whole genome shotgun (WGS) entry which is preliminary data.</text>
</comment>
<feature type="transmembrane region" description="Helical" evidence="6">
    <location>
        <begin position="387"/>
        <end position="410"/>
    </location>
</feature>
<dbReference type="GO" id="GO:0022857">
    <property type="term" value="F:transmembrane transporter activity"/>
    <property type="evidence" value="ECO:0007669"/>
    <property type="project" value="InterPro"/>
</dbReference>
<dbReference type="EMBL" id="JAZGQO010000006">
    <property type="protein sequence ID" value="KAK6184323.1"/>
    <property type="molecule type" value="Genomic_DNA"/>
</dbReference>
<evidence type="ECO:0000313" key="8">
    <source>
        <dbReference type="Proteomes" id="UP001347796"/>
    </source>
</evidence>
<dbReference type="PRINTS" id="PR01035">
    <property type="entry name" value="TCRTETA"/>
</dbReference>
<name>A0AAN8K212_PATCE</name>
<dbReference type="PANTHER" id="PTHR23507:SF1">
    <property type="entry name" value="FI18259P1-RELATED"/>
    <property type="match status" value="1"/>
</dbReference>
<feature type="transmembrane region" description="Helical" evidence="6">
    <location>
        <begin position="100"/>
        <end position="120"/>
    </location>
</feature>
<evidence type="ECO:0000256" key="6">
    <source>
        <dbReference type="SAM" id="Phobius"/>
    </source>
</evidence>
<dbReference type="Pfam" id="PF07690">
    <property type="entry name" value="MFS_1"/>
    <property type="match status" value="1"/>
</dbReference>
<feature type="transmembrane region" description="Helical" evidence="6">
    <location>
        <begin position="328"/>
        <end position="347"/>
    </location>
</feature>
<reference evidence="7 8" key="1">
    <citation type="submission" date="2024-01" db="EMBL/GenBank/DDBJ databases">
        <title>The genome of the rayed Mediterranean limpet Patella caerulea (Linnaeus, 1758).</title>
        <authorList>
            <person name="Anh-Thu Weber A."/>
            <person name="Halstead-Nussloch G."/>
        </authorList>
    </citation>
    <scope>NUCLEOTIDE SEQUENCE [LARGE SCALE GENOMIC DNA]</scope>
    <source>
        <strain evidence="7">AATW-2023a</strain>
        <tissue evidence="7">Whole specimen</tissue>
    </source>
</reference>
<evidence type="ECO:0000256" key="5">
    <source>
        <dbReference type="ARBA" id="ARBA00023136"/>
    </source>
</evidence>
<keyword evidence="5 6" id="KW-0472">Membrane</keyword>
<dbReference type="Gene3D" id="1.20.1250.20">
    <property type="entry name" value="MFS general substrate transporter like domains"/>
    <property type="match status" value="1"/>
</dbReference>
<dbReference type="SUPFAM" id="SSF103473">
    <property type="entry name" value="MFS general substrate transporter"/>
    <property type="match status" value="1"/>
</dbReference>
<keyword evidence="8" id="KW-1185">Reference proteome</keyword>
<accession>A0AAN8K212</accession>
<feature type="transmembrane region" description="Helical" evidence="6">
    <location>
        <begin position="74"/>
        <end position="94"/>
    </location>
</feature>
<evidence type="ECO:0000256" key="3">
    <source>
        <dbReference type="ARBA" id="ARBA00022692"/>
    </source>
</evidence>
<feature type="transmembrane region" description="Helical" evidence="6">
    <location>
        <begin position="127"/>
        <end position="148"/>
    </location>
</feature>
<evidence type="ECO:0000256" key="1">
    <source>
        <dbReference type="ARBA" id="ARBA00004141"/>
    </source>
</evidence>
<dbReference type="PANTHER" id="PTHR23507">
    <property type="entry name" value="ZGC:174356"/>
    <property type="match status" value="1"/>
</dbReference>
<dbReference type="AlphaFoldDB" id="A0AAN8K212"/>
<dbReference type="InterPro" id="IPR011701">
    <property type="entry name" value="MFS"/>
</dbReference>
<evidence type="ECO:0000313" key="7">
    <source>
        <dbReference type="EMBL" id="KAK6184323.1"/>
    </source>
</evidence>
<organism evidence="7 8">
    <name type="scientific">Patella caerulea</name>
    <name type="common">Rayed Mediterranean limpet</name>
    <dbReference type="NCBI Taxonomy" id="87958"/>
    <lineage>
        <taxon>Eukaryota</taxon>
        <taxon>Metazoa</taxon>
        <taxon>Spiralia</taxon>
        <taxon>Lophotrochozoa</taxon>
        <taxon>Mollusca</taxon>
        <taxon>Gastropoda</taxon>
        <taxon>Patellogastropoda</taxon>
        <taxon>Patelloidea</taxon>
        <taxon>Patellidae</taxon>
        <taxon>Patella</taxon>
    </lineage>
</organism>
<keyword evidence="3 6" id="KW-0812">Transmembrane</keyword>
<feature type="transmembrane region" description="Helical" evidence="6">
    <location>
        <begin position="198"/>
        <end position="218"/>
    </location>
</feature>
<evidence type="ECO:0000256" key="4">
    <source>
        <dbReference type="ARBA" id="ARBA00022989"/>
    </source>
</evidence>
<sequence>MASRFCPKQTIIAGLVFFLYKAGESMLDATVRPYIIQAVCRNRYRDNVTICYEASIQSRAQQEDIQSTASNYLIYYRILVNVPAIILGLVWGAWSDRHGRKLPMMIPSLGSVFAVLLYVGSLQSVDWTLVLILCGSAVQGIFGKSSVITMAVNSYVSDITDKDDRTGSLSRLLAMNYFGLFVGSLLSGTLQEYTDLKTTLTVVCFIHALCVLTTVAFIKDADTNTDKTADSSCRVCTPTGLRESFTVHLKVSKVNPTRVFTTLVFIALMNQTCKVGDQDVTVLFVKKYPLEWPTPWYGYLLSLDYTAMGATLMILTPVLSTYGKVPDTVIVIIGVCFKLVRSLWAGFCYQSWMVYASVLIGAVGGMIISAVRSLVSKNVDDSEMGKAFAVLACAETASKVIGSIVFNYVYGATIHVYAGTAYLMEAVIYMFVLVIAVCLHKDLKLSSQYDVLKCNAQEQQKVVE</sequence>
<dbReference type="Proteomes" id="UP001347796">
    <property type="component" value="Unassembled WGS sequence"/>
</dbReference>
<dbReference type="InterPro" id="IPR036259">
    <property type="entry name" value="MFS_trans_sf"/>
</dbReference>
<dbReference type="GO" id="GO:0016020">
    <property type="term" value="C:membrane"/>
    <property type="evidence" value="ECO:0007669"/>
    <property type="project" value="UniProtKB-SubCell"/>
</dbReference>
<gene>
    <name evidence="7" type="ORF">SNE40_006817</name>
</gene>